<dbReference type="EMBL" id="CP002431">
    <property type="protein sequence ID" value="ADU61141.1"/>
    <property type="molecule type" value="Genomic_DNA"/>
</dbReference>
<reference evidence="10" key="1">
    <citation type="submission" date="2010-12" db="EMBL/GenBank/DDBJ databases">
        <title>Complete sequence of Desulfovibrio aespoeensis Aspo-2.</title>
        <authorList>
            <consortium name="US DOE Joint Genome Institute"/>
            <person name="Lucas S."/>
            <person name="Copeland A."/>
            <person name="Lapidus A."/>
            <person name="Cheng J.-F."/>
            <person name="Goodwin L."/>
            <person name="Pitluck S."/>
            <person name="Chertkov O."/>
            <person name="Misra M."/>
            <person name="Detter J.C."/>
            <person name="Han C."/>
            <person name="Tapia R."/>
            <person name="Land M."/>
            <person name="Hauser L."/>
            <person name="Kyrpides N."/>
            <person name="Ivanova N."/>
            <person name="Ovchinnikova G."/>
            <person name="Pedersen K."/>
            <person name="Jagevall S."/>
            <person name="Hazen T."/>
            <person name="Woyke T."/>
        </authorList>
    </citation>
    <scope>NUCLEOTIDE SEQUENCE [LARGE SCALE GENOMIC DNA]</scope>
    <source>
        <strain evidence="10">ATCC 700646 / DSM 10631 / Aspo-2</strain>
    </source>
</reference>
<dbReference type="PROSITE" id="PS50109">
    <property type="entry name" value="HIS_KIN"/>
    <property type="match status" value="1"/>
</dbReference>
<dbReference type="STRING" id="643562.Daes_0114"/>
<dbReference type="GO" id="GO:0000155">
    <property type="term" value="F:phosphorelay sensor kinase activity"/>
    <property type="evidence" value="ECO:0007669"/>
    <property type="project" value="InterPro"/>
</dbReference>
<feature type="domain" description="Response regulatory" evidence="7">
    <location>
        <begin position="394"/>
        <end position="513"/>
    </location>
</feature>
<evidence type="ECO:0000256" key="4">
    <source>
        <dbReference type="ARBA" id="ARBA00023012"/>
    </source>
</evidence>
<dbReference type="Gene3D" id="3.30.565.10">
    <property type="entry name" value="Histidine kinase-like ATPase, C-terminal domain"/>
    <property type="match status" value="1"/>
</dbReference>
<dbReference type="HOGENOM" id="CLU_000445_114_15_7"/>
<dbReference type="InterPro" id="IPR036097">
    <property type="entry name" value="HisK_dim/P_sf"/>
</dbReference>
<dbReference type="Pfam" id="PF00072">
    <property type="entry name" value="Response_reg"/>
    <property type="match status" value="1"/>
</dbReference>
<dbReference type="EC" id="2.7.13.3" evidence="2"/>
<dbReference type="PROSITE" id="PS50110">
    <property type="entry name" value="RESPONSE_REGULATORY"/>
    <property type="match status" value="1"/>
</dbReference>
<dbReference type="SMART" id="SM00388">
    <property type="entry name" value="HisKA"/>
    <property type="match status" value="1"/>
</dbReference>
<dbReference type="AlphaFoldDB" id="E6VUJ6"/>
<accession>E6VUJ6</accession>
<dbReference type="InterPro" id="IPR003594">
    <property type="entry name" value="HATPase_dom"/>
</dbReference>
<dbReference type="SUPFAM" id="SSF55785">
    <property type="entry name" value="PYP-like sensor domain (PAS domain)"/>
    <property type="match status" value="1"/>
</dbReference>
<dbReference type="Pfam" id="PF00512">
    <property type="entry name" value="HisKA"/>
    <property type="match status" value="1"/>
</dbReference>
<keyword evidence="3 5" id="KW-0597">Phosphoprotein</keyword>
<dbReference type="InterPro" id="IPR004358">
    <property type="entry name" value="Sig_transdc_His_kin-like_C"/>
</dbReference>
<evidence type="ECO:0000313" key="9">
    <source>
        <dbReference type="EMBL" id="ADU61141.1"/>
    </source>
</evidence>
<dbReference type="SMART" id="SM00387">
    <property type="entry name" value="HATPase_c"/>
    <property type="match status" value="1"/>
</dbReference>
<dbReference type="InterPro" id="IPR000014">
    <property type="entry name" value="PAS"/>
</dbReference>
<organism evidence="9 10">
    <name type="scientific">Pseudodesulfovibrio aespoeensis (strain ATCC 700646 / DSM 10631 / Aspo-2)</name>
    <name type="common">Desulfovibrio aespoeensis</name>
    <dbReference type="NCBI Taxonomy" id="643562"/>
    <lineage>
        <taxon>Bacteria</taxon>
        <taxon>Pseudomonadati</taxon>
        <taxon>Thermodesulfobacteriota</taxon>
        <taxon>Desulfovibrionia</taxon>
        <taxon>Desulfovibrionales</taxon>
        <taxon>Desulfovibrionaceae</taxon>
    </lineage>
</organism>
<dbReference type="CDD" id="cd00130">
    <property type="entry name" value="PAS"/>
    <property type="match status" value="1"/>
</dbReference>
<dbReference type="Gene3D" id="3.30.450.20">
    <property type="entry name" value="PAS domain"/>
    <property type="match status" value="1"/>
</dbReference>
<dbReference type="InterPro" id="IPR001789">
    <property type="entry name" value="Sig_transdc_resp-reg_receiver"/>
</dbReference>
<evidence type="ECO:0000256" key="2">
    <source>
        <dbReference type="ARBA" id="ARBA00012438"/>
    </source>
</evidence>
<feature type="modified residue" description="4-aspartylphosphate" evidence="5">
    <location>
        <position position="443"/>
    </location>
</feature>
<keyword evidence="10" id="KW-1185">Reference proteome</keyword>
<evidence type="ECO:0000259" key="7">
    <source>
        <dbReference type="PROSITE" id="PS50110"/>
    </source>
</evidence>
<dbReference type="Pfam" id="PF08448">
    <property type="entry name" value="PAS_4"/>
    <property type="match status" value="1"/>
</dbReference>
<dbReference type="InterPro" id="IPR011006">
    <property type="entry name" value="CheY-like_superfamily"/>
</dbReference>
<evidence type="ECO:0000259" key="6">
    <source>
        <dbReference type="PROSITE" id="PS50109"/>
    </source>
</evidence>
<dbReference type="InterPro" id="IPR013656">
    <property type="entry name" value="PAS_4"/>
</dbReference>
<keyword evidence="4" id="KW-0902">Two-component regulatory system</keyword>
<dbReference type="InterPro" id="IPR005467">
    <property type="entry name" value="His_kinase_dom"/>
</dbReference>
<dbReference type="InterPro" id="IPR036890">
    <property type="entry name" value="HATPase_C_sf"/>
</dbReference>
<protein>
    <recommendedName>
        <fullName evidence="2">histidine kinase</fullName>
        <ecNumber evidence="2">2.7.13.3</ecNumber>
    </recommendedName>
</protein>
<comment type="catalytic activity">
    <reaction evidence="1">
        <text>ATP + protein L-histidine = ADP + protein N-phospho-L-histidine.</text>
        <dbReference type="EC" id="2.7.13.3"/>
    </reaction>
</comment>
<dbReference type="CDD" id="cd17546">
    <property type="entry name" value="REC_hyHK_CKI1_RcsC-like"/>
    <property type="match status" value="1"/>
</dbReference>
<dbReference type="Proteomes" id="UP000002191">
    <property type="component" value="Chromosome"/>
</dbReference>
<reference evidence="9 10" key="2">
    <citation type="journal article" date="2014" name="Genome Announc.">
        <title>Complete Genome Sequence of the Subsurface, Mesophilic Sulfate-Reducing Bacterium Desulfovibrio aespoeensis Aspo-2.</title>
        <authorList>
            <person name="Pedersen K."/>
            <person name="Bengtsson A."/>
            <person name="Edlund J."/>
            <person name="Rabe L."/>
            <person name="Hazen T."/>
            <person name="Chakraborty R."/>
            <person name="Goodwin L."/>
            <person name="Shapiro N."/>
        </authorList>
    </citation>
    <scope>NUCLEOTIDE SEQUENCE [LARGE SCALE GENOMIC DNA]</scope>
    <source>
        <strain evidence="10">ATCC 700646 / DSM 10631 / Aspo-2</strain>
    </source>
</reference>
<dbReference type="RefSeq" id="WP_013513078.1">
    <property type="nucleotide sequence ID" value="NC_014844.1"/>
</dbReference>
<evidence type="ECO:0000313" key="10">
    <source>
        <dbReference type="Proteomes" id="UP000002191"/>
    </source>
</evidence>
<feature type="domain" description="Histidine kinase" evidence="6">
    <location>
        <begin position="142"/>
        <end position="370"/>
    </location>
</feature>
<dbReference type="SMART" id="SM00448">
    <property type="entry name" value="REC"/>
    <property type="match status" value="1"/>
</dbReference>
<dbReference type="KEGG" id="das:Daes_0114"/>
<dbReference type="SUPFAM" id="SSF47384">
    <property type="entry name" value="Homodimeric domain of signal transducing histidine kinase"/>
    <property type="match status" value="1"/>
</dbReference>
<dbReference type="PRINTS" id="PR00344">
    <property type="entry name" value="BCTRLSENSOR"/>
</dbReference>
<name>E6VUJ6_PSEA9</name>
<gene>
    <name evidence="9" type="ordered locus">Daes_0114</name>
</gene>
<evidence type="ECO:0000259" key="8">
    <source>
        <dbReference type="PROSITE" id="PS50112"/>
    </source>
</evidence>
<feature type="domain" description="PAS" evidence="8">
    <location>
        <begin position="4"/>
        <end position="74"/>
    </location>
</feature>
<dbReference type="PANTHER" id="PTHR45339">
    <property type="entry name" value="HYBRID SIGNAL TRANSDUCTION HISTIDINE KINASE J"/>
    <property type="match status" value="1"/>
</dbReference>
<sequence>MKAGKATIEALLNATEDSGILIDLDGRFIALNNEAARRRNTTVEALIGKSLYAYLDQTVAEQRRACIREVVMTKTPNCAEEWIGDRCYRVSFYPVIDDTGDVVQVASYSRDRTETKHHEAELIRAKEMAESASMAKTQFLSNMSHELRTPLNGILGISQVALGEPLDMETRNNFEMIHESGLRLLNVLNNLLDLAAIERRSIEPVVREFDLSGLLSSTRKSFSLQANLNRVELLFAVDPDLPCCWFGDEHRLGQILSNLISNSLQCTREGVVRVTVTGEGRRRSGRPDCAGWQDVRFVVEDTGPGIDEQFLSTIFDSFSIAEQVMTKRYSGAGVGLSIVRALVEMMGGSIRVQSCRGQGTEVAFFIPLAESGNDCGESGRLSPCLIIPGMKLANILVVDDDPINLFTTTRMLVRSGFSVREAANGAEALDILRSHAIDLILMDIQMPVMDGFQAASHIRNGEVPGVDRHIPIIALTAYGAHGDCDRFARHGINDFITKPISPSGLDSILARHLASA</sequence>
<dbReference type="Gene3D" id="3.40.50.2300">
    <property type="match status" value="1"/>
</dbReference>
<dbReference type="PANTHER" id="PTHR45339:SF1">
    <property type="entry name" value="HYBRID SIGNAL TRANSDUCTION HISTIDINE KINASE J"/>
    <property type="match status" value="1"/>
</dbReference>
<dbReference type="InterPro" id="IPR035965">
    <property type="entry name" value="PAS-like_dom_sf"/>
</dbReference>
<dbReference type="Pfam" id="PF02518">
    <property type="entry name" value="HATPase_c"/>
    <property type="match status" value="1"/>
</dbReference>
<dbReference type="CDD" id="cd00082">
    <property type="entry name" value="HisKA"/>
    <property type="match status" value="1"/>
</dbReference>
<dbReference type="InterPro" id="IPR003661">
    <property type="entry name" value="HisK_dim/P_dom"/>
</dbReference>
<dbReference type="eggNOG" id="COG5002">
    <property type="taxonomic scope" value="Bacteria"/>
</dbReference>
<evidence type="ECO:0000256" key="1">
    <source>
        <dbReference type="ARBA" id="ARBA00000085"/>
    </source>
</evidence>
<evidence type="ECO:0000256" key="5">
    <source>
        <dbReference type="PROSITE-ProRule" id="PRU00169"/>
    </source>
</evidence>
<dbReference type="SUPFAM" id="SSF52172">
    <property type="entry name" value="CheY-like"/>
    <property type="match status" value="1"/>
</dbReference>
<dbReference type="PROSITE" id="PS50112">
    <property type="entry name" value="PAS"/>
    <property type="match status" value="1"/>
</dbReference>
<evidence type="ECO:0000256" key="3">
    <source>
        <dbReference type="ARBA" id="ARBA00022553"/>
    </source>
</evidence>
<dbReference type="SUPFAM" id="SSF55874">
    <property type="entry name" value="ATPase domain of HSP90 chaperone/DNA topoisomerase II/histidine kinase"/>
    <property type="match status" value="1"/>
</dbReference>
<dbReference type="Gene3D" id="1.10.287.130">
    <property type="match status" value="1"/>
</dbReference>
<proteinExistence type="predicted"/>